<dbReference type="SUPFAM" id="SSF47413">
    <property type="entry name" value="lambda repressor-like DNA-binding domains"/>
    <property type="match status" value="1"/>
</dbReference>
<evidence type="ECO:0000313" key="3">
    <source>
        <dbReference type="Proteomes" id="UP000093199"/>
    </source>
</evidence>
<feature type="domain" description="HTH cro/C1-type" evidence="1">
    <location>
        <begin position="13"/>
        <end position="57"/>
    </location>
</feature>
<keyword evidence="3" id="KW-1185">Reference proteome</keyword>
<evidence type="ECO:0000259" key="1">
    <source>
        <dbReference type="Pfam" id="PF01381"/>
    </source>
</evidence>
<dbReference type="AlphaFoldDB" id="A0A1C0Y541"/>
<name>A0A1C0Y541_9BACL</name>
<reference evidence="2 3" key="1">
    <citation type="submission" date="2016-07" db="EMBL/GenBank/DDBJ databases">
        <title>Caryophanon tenue genome sequencing.</title>
        <authorList>
            <person name="Verma A."/>
            <person name="Pal Y."/>
            <person name="Krishnamurthi S."/>
        </authorList>
    </citation>
    <scope>NUCLEOTIDE SEQUENCE [LARGE SCALE GENOMIC DNA]</scope>
    <source>
        <strain evidence="2 3">DSM 14152</strain>
    </source>
</reference>
<dbReference type="RefSeq" id="WP_066548575.1">
    <property type="nucleotide sequence ID" value="NZ_MASJ01000042.1"/>
</dbReference>
<dbReference type="STRING" id="33978.A6M13_07445"/>
<dbReference type="InterPro" id="IPR001387">
    <property type="entry name" value="Cro/C1-type_HTH"/>
</dbReference>
<dbReference type="CDD" id="cd00093">
    <property type="entry name" value="HTH_XRE"/>
    <property type="match status" value="1"/>
</dbReference>
<dbReference type="Gene3D" id="1.10.260.40">
    <property type="entry name" value="lambda repressor-like DNA-binding domains"/>
    <property type="match status" value="1"/>
</dbReference>
<organism evidence="2 3">
    <name type="scientific">Caryophanon tenue</name>
    <dbReference type="NCBI Taxonomy" id="33978"/>
    <lineage>
        <taxon>Bacteria</taxon>
        <taxon>Bacillati</taxon>
        <taxon>Bacillota</taxon>
        <taxon>Bacilli</taxon>
        <taxon>Bacillales</taxon>
        <taxon>Caryophanaceae</taxon>
        <taxon>Caryophanon</taxon>
    </lineage>
</organism>
<dbReference type="Proteomes" id="UP000093199">
    <property type="component" value="Unassembled WGS sequence"/>
</dbReference>
<comment type="caution">
    <text evidence="2">The sequence shown here is derived from an EMBL/GenBank/DDBJ whole genome shotgun (WGS) entry which is preliminary data.</text>
</comment>
<dbReference type="Pfam" id="PF01381">
    <property type="entry name" value="HTH_3"/>
    <property type="match status" value="1"/>
</dbReference>
<dbReference type="InterPro" id="IPR010982">
    <property type="entry name" value="Lambda_DNA-bd_dom_sf"/>
</dbReference>
<dbReference type="EMBL" id="MASJ01000042">
    <property type="protein sequence ID" value="OCS82261.1"/>
    <property type="molecule type" value="Genomic_DNA"/>
</dbReference>
<protein>
    <recommendedName>
        <fullName evidence="1">HTH cro/C1-type domain-containing protein</fullName>
    </recommendedName>
</protein>
<proteinExistence type="predicted"/>
<accession>A0A1C0Y541</accession>
<evidence type="ECO:0000313" key="2">
    <source>
        <dbReference type="EMBL" id="OCS82261.1"/>
    </source>
</evidence>
<gene>
    <name evidence="2" type="ORF">A6M13_07445</name>
</gene>
<dbReference type="GO" id="GO:0003677">
    <property type="term" value="F:DNA binding"/>
    <property type="evidence" value="ECO:0007669"/>
    <property type="project" value="InterPro"/>
</dbReference>
<sequence length="59" mass="7067">MNYEQKCELHHKMKLKRIKQKDLAKLIGCSNSWISQFFADKVQLSEHDLQTITEYINNK</sequence>